<accession>A0A3M7TZM8</accession>
<evidence type="ECO:0000256" key="1">
    <source>
        <dbReference type="SAM" id="MobiDB-lite"/>
    </source>
</evidence>
<organism evidence="3 4">
    <name type="scientific">Alteribacter keqinensis</name>
    <dbReference type="NCBI Taxonomy" id="2483800"/>
    <lineage>
        <taxon>Bacteria</taxon>
        <taxon>Bacillati</taxon>
        <taxon>Bacillota</taxon>
        <taxon>Bacilli</taxon>
        <taxon>Bacillales</taxon>
        <taxon>Bacillaceae</taxon>
        <taxon>Alteribacter</taxon>
    </lineage>
</organism>
<feature type="compositionally biased region" description="Acidic residues" evidence="1">
    <location>
        <begin position="128"/>
        <end position="153"/>
    </location>
</feature>
<dbReference type="RefSeq" id="WP_122897782.1">
    <property type="nucleotide sequence ID" value="NZ_RHIB01000001.1"/>
</dbReference>
<dbReference type="OrthoDB" id="2427034at2"/>
<keyword evidence="2" id="KW-0812">Transmembrane</keyword>
<evidence type="ECO:0000313" key="3">
    <source>
        <dbReference type="EMBL" id="RNA70214.1"/>
    </source>
</evidence>
<proteinExistence type="predicted"/>
<dbReference type="Gene3D" id="3.30.70.60">
    <property type="match status" value="1"/>
</dbReference>
<protein>
    <recommendedName>
        <fullName evidence="5">Pilus assembly protein PilO</fullName>
    </recommendedName>
</protein>
<feature type="transmembrane region" description="Helical" evidence="2">
    <location>
        <begin position="7"/>
        <end position="30"/>
    </location>
</feature>
<sequence length="262" mass="30181">MMSTNRLLIYSLVAGVAVIAFCALAFTSFLSPKLEARDTTVTNVYQEEQMIKQLEAEKSAMIQEQAGRTVTSTELQRRLPVVPLTDQFIMDINMAEEVSGVRMMNMTMEKDETVYEMLEMSSPPAVAEDVEVTRDEEEEETEEEESVTEEDERDLVGDEWRGDEIEGMYKQTAAMDVRVDTYAHLVRFLDELDNLTRIAKIESVYFTKEDTDDERMIIDGEDHLDFHVVVSSYYYPPLSDLEHEAPKADYPSYEDRDQPFLD</sequence>
<evidence type="ECO:0008006" key="5">
    <source>
        <dbReference type="Google" id="ProtNLM"/>
    </source>
</evidence>
<keyword evidence="2" id="KW-1133">Transmembrane helix</keyword>
<evidence type="ECO:0000256" key="2">
    <source>
        <dbReference type="SAM" id="Phobius"/>
    </source>
</evidence>
<reference evidence="3 4" key="1">
    <citation type="submission" date="2018-10" db="EMBL/GenBank/DDBJ databases">
        <title>Bacillus Keqinensis sp. nov., a moderately halophilic bacterium isolated from a saline-alkaline lake.</title>
        <authorList>
            <person name="Wang H."/>
        </authorList>
    </citation>
    <scope>NUCLEOTIDE SEQUENCE [LARGE SCALE GENOMIC DNA]</scope>
    <source>
        <strain evidence="3 4">KQ-3</strain>
    </source>
</reference>
<comment type="caution">
    <text evidence="3">The sequence shown here is derived from an EMBL/GenBank/DDBJ whole genome shotgun (WGS) entry which is preliminary data.</text>
</comment>
<dbReference type="EMBL" id="RHIB01000001">
    <property type="protein sequence ID" value="RNA70214.1"/>
    <property type="molecule type" value="Genomic_DNA"/>
</dbReference>
<dbReference type="AlphaFoldDB" id="A0A3M7TZM8"/>
<keyword evidence="2" id="KW-0472">Membrane</keyword>
<dbReference type="InterPro" id="IPR014717">
    <property type="entry name" value="Transl_elong_EF1B/ribsomal_bS6"/>
</dbReference>
<gene>
    <name evidence="3" type="ORF">EBO34_09890</name>
</gene>
<evidence type="ECO:0000313" key="4">
    <source>
        <dbReference type="Proteomes" id="UP000278746"/>
    </source>
</evidence>
<name>A0A3M7TZM8_9BACI</name>
<keyword evidence="4" id="KW-1185">Reference proteome</keyword>
<feature type="region of interest" description="Disordered" evidence="1">
    <location>
        <begin position="124"/>
        <end position="155"/>
    </location>
</feature>
<dbReference type="Proteomes" id="UP000278746">
    <property type="component" value="Unassembled WGS sequence"/>
</dbReference>